<feature type="compositionally biased region" description="Low complexity" evidence="2">
    <location>
        <begin position="392"/>
        <end position="410"/>
    </location>
</feature>
<dbReference type="CDD" id="cd00051">
    <property type="entry name" value="EFh"/>
    <property type="match status" value="1"/>
</dbReference>
<dbReference type="AlphaFoldDB" id="A0A267GTW5"/>
<sequence length="761" mass="84612">SVHCSKPTNMPSFNTHEPQIAKKKQSRVILKRRYISDVVEVEEKPPPKPPKVHDTGVSDEVLEGLTDAFELLYNPNYFGHLEFEEQIKKFKSRDLLEAKLYKTALKAFGNQRFVRERLAKDNGRKRVFVAQPLSELRGFDSFSSVSCLPKISSDSRNADSSESDAATAELEDPAAQEMSRYQQWLKKRQVQHRDLERMGDVERYLRGKGGQLSSMERATLHKIEESRRPKEVEQVVEEAAEVRTRPPSKVSVKRPSPLALFIIDGELRKRKLRLSDLFTSIDKDKDWLLTRDEFRKAMRQNRVPLPEPLLEDMIITLDQDNNNQLDYRELAQGLEQYRRERRSPEFLALLSEESNQFLLARGADTTGASSPSEGDAAESPSGDGAGARSPDSATAGGPAGSATAATASGAESQLSTLRPGEFDTSQERYSVNNAEASAELRRRDRVALRYMRKGRHRGEEFRSMVKTFDRDIDDHVTPSSLPERPLAEQVDAYRQRQLREFMSIVEACKERGVVFSERLCRRVFLHPADRTRKQIGQQVAPLGSNPSELPSSALLPPGQRATLAAAAGGRRGGDTGAVGVTGGGAVGSGAPWWRQGGGSGGGGGGGGGRASNMARLGRALPTRRDLLVDDDDAEVELPTGTAVVRRKVDCWLTFEEFQRLTDKIDYSRQAHLRGPRKDAFWPGRLEGRVRRFLESGLDGASAYGPQLMFQATQPARGGRSHPYLPKESWPVVGGHVTYGSIDPTLAHEITGPRRLQQKLAH</sequence>
<feature type="region of interest" description="Disordered" evidence="2">
    <location>
        <begin position="151"/>
        <end position="174"/>
    </location>
</feature>
<feature type="compositionally biased region" description="Gly residues" evidence="2">
    <location>
        <begin position="595"/>
        <end position="609"/>
    </location>
</feature>
<dbReference type="EMBL" id="NIVC01000151">
    <property type="protein sequence ID" value="PAA89471.1"/>
    <property type="molecule type" value="Genomic_DNA"/>
</dbReference>
<name>A0A267GTW5_9PLAT</name>
<dbReference type="InterPro" id="IPR011992">
    <property type="entry name" value="EF-hand-dom_pair"/>
</dbReference>
<feature type="region of interest" description="Disordered" evidence="2">
    <location>
        <begin position="588"/>
        <end position="609"/>
    </location>
</feature>
<dbReference type="PROSITE" id="PS00018">
    <property type="entry name" value="EF_HAND_1"/>
    <property type="match status" value="1"/>
</dbReference>
<keyword evidence="1" id="KW-0106">Calcium</keyword>
<dbReference type="PANTHER" id="PTHR47225">
    <property type="entry name" value="EF-HAND CALCIUM-BINDING DOMAIN-CONTAINING PROTEIN 12"/>
    <property type="match status" value="1"/>
</dbReference>
<feature type="compositionally biased region" description="Low complexity" evidence="2">
    <location>
        <begin position="152"/>
        <end position="168"/>
    </location>
</feature>
<feature type="region of interest" description="Disordered" evidence="2">
    <location>
        <begin position="363"/>
        <end position="415"/>
    </location>
</feature>
<dbReference type="SUPFAM" id="SSF47473">
    <property type="entry name" value="EF-hand"/>
    <property type="match status" value="1"/>
</dbReference>
<protein>
    <recommendedName>
        <fullName evidence="3">EF-hand domain-containing protein</fullName>
    </recommendedName>
</protein>
<dbReference type="GO" id="GO:0005509">
    <property type="term" value="F:calcium ion binding"/>
    <property type="evidence" value="ECO:0007669"/>
    <property type="project" value="InterPro"/>
</dbReference>
<comment type="caution">
    <text evidence="4">The sequence shown here is derived from an EMBL/GenBank/DDBJ whole genome shotgun (WGS) entry which is preliminary data.</text>
</comment>
<evidence type="ECO:0000313" key="5">
    <source>
        <dbReference type="Proteomes" id="UP000215902"/>
    </source>
</evidence>
<dbReference type="PROSITE" id="PS50222">
    <property type="entry name" value="EF_HAND_2"/>
    <property type="match status" value="2"/>
</dbReference>
<dbReference type="Gene3D" id="1.10.238.10">
    <property type="entry name" value="EF-hand"/>
    <property type="match status" value="1"/>
</dbReference>
<evidence type="ECO:0000256" key="1">
    <source>
        <dbReference type="ARBA" id="ARBA00022837"/>
    </source>
</evidence>
<dbReference type="Proteomes" id="UP000215902">
    <property type="component" value="Unassembled WGS sequence"/>
</dbReference>
<reference evidence="4 5" key="1">
    <citation type="submission" date="2017-06" db="EMBL/GenBank/DDBJ databases">
        <title>A platform for efficient transgenesis in Macrostomum lignano, a flatworm model organism for stem cell research.</title>
        <authorList>
            <person name="Berezikov E."/>
        </authorList>
    </citation>
    <scope>NUCLEOTIDE SEQUENCE [LARGE SCALE GENOMIC DNA]</scope>
    <source>
        <strain evidence="4">DV1</strain>
        <tissue evidence="4">Whole organism</tissue>
    </source>
</reference>
<dbReference type="OrthoDB" id="10005811at2759"/>
<dbReference type="Pfam" id="PF13499">
    <property type="entry name" value="EF-hand_7"/>
    <property type="match status" value="1"/>
</dbReference>
<dbReference type="InterPro" id="IPR018247">
    <property type="entry name" value="EF_Hand_1_Ca_BS"/>
</dbReference>
<keyword evidence="5" id="KW-1185">Reference proteome</keyword>
<feature type="region of interest" description="Disordered" evidence="2">
    <location>
        <begin position="1"/>
        <end position="25"/>
    </location>
</feature>
<proteinExistence type="predicted"/>
<organism evidence="4 5">
    <name type="scientific">Macrostomum lignano</name>
    <dbReference type="NCBI Taxonomy" id="282301"/>
    <lineage>
        <taxon>Eukaryota</taxon>
        <taxon>Metazoa</taxon>
        <taxon>Spiralia</taxon>
        <taxon>Lophotrochozoa</taxon>
        <taxon>Platyhelminthes</taxon>
        <taxon>Rhabditophora</taxon>
        <taxon>Macrostomorpha</taxon>
        <taxon>Macrostomida</taxon>
        <taxon>Macrostomidae</taxon>
        <taxon>Macrostomum</taxon>
    </lineage>
</organism>
<dbReference type="InterPro" id="IPR002048">
    <property type="entry name" value="EF_hand_dom"/>
</dbReference>
<evidence type="ECO:0000259" key="3">
    <source>
        <dbReference type="PROSITE" id="PS50222"/>
    </source>
</evidence>
<accession>A0A267GTW5</accession>
<feature type="compositionally biased region" description="Polar residues" evidence="2">
    <location>
        <begin position="1"/>
        <end position="17"/>
    </location>
</feature>
<dbReference type="InterPro" id="IPR042847">
    <property type="entry name" value="EFC12"/>
</dbReference>
<feature type="non-terminal residue" evidence="4">
    <location>
        <position position="1"/>
    </location>
</feature>
<feature type="domain" description="EF-hand" evidence="3">
    <location>
        <begin position="305"/>
        <end position="340"/>
    </location>
</feature>
<dbReference type="SMART" id="SM00054">
    <property type="entry name" value="EFh"/>
    <property type="match status" value="2"/>
</dbReference>
<feature type="domain" description="EF-hand" evidence="3">
    <location>
        <begin position="269"/>
        <end position="304"/>
    </location>
</feature>
<dbReference type="PANTHER" id="PTHR47225:SF1">
    <property type="entry name" value="EF-HAND CALCIUM-BINDING DOMAIN-CONTAINING PROTEIN 12"/>
    <property type="match status" value="1"/>
</dbReference>
<evidence type="ECO:0000313" key="4">
    <source>
        <dbReference type="EMBL" id="PAA89471.1"/>
    </source>
</evidence>
<gene>
    <name evidence="4" type="ORF">BOX15_Mlig005600g1</name>
</gene>
<evidence type="ECO:0000256" key="2">
    <source>
        <dbReference type="SAM" id="MobiDB-lite"/>
    </source>
</evidence>